<dbReference type="KEGG" id="spun:BFF78_01880"/>
<dbReference type="PANTHER" id="PTHR34310">
    <property type="entry name" value="DUF427 DOMAIN PROTEIN (AFU_ORTHOLOGUE AFUA_3G02220)"/>
    <property type="match status" value="1"/>
</dbReference>
<dbReference type="InterPro" id="IPR007361">
    <property type="entry name" value="DUF427"/>
</dbReference>
<evidence type="ECO:0000313" key="3">
    <source>
        <dbReference type="Proteomes" id="UP000094960"/>
    </source>
</evidence>
<name>A0A1D7Y319_9ACTN</name>
<feature type="domain" description="DUF427" evidence="1">
    <location>
        <begin position="163"/>
        <end position="249"/>
    </location>
</feature>
<evidence type="ECO:0000313" key="2">
    <source>
        <dbReference type="EMBL" id="AOR29997.1"/>
    </source>
</evidence>
<dbReference type="AlphaFoldDB" id="A0A1D7Y319"/>
<proteinExistence type="predicted"/>
<reference evidence="3" key="1">
    <citation type="submission" date="2016-09" db="EMBL/GenBank/DDBJ databases">
        <title>Streptomyces puniciscabiei strain:TW1S1 Genome sequencing and assembly.</title>
        <authorList>
            <person name="Kim M.-K."/>
            <person name="Kim S.B."/>
        </authorList>
    </citation>
    <scope>NUCLEOTIDE SEQUENCE [LARGE SCALE GENOMIC DNA]</scope>
    <source>
        <strain evidence="3">TW1S1</strain>
    </source>
</reference>
<feature type="domain" description="DUF427" evidence="1">
    <location>
        <begin position="38"/>
        <end position="129"/>
    </location>
</feature>
<sequence>MGLSWQQGPLSAGTIGHFLTPEALPERLLFAEPLRRRMRVKFNDNWIADSENVLLLHAPGRYPVAYFPREDVDAQALVPSGQVTHHQDLGDTAWYAVHAGDRSTERAAWEFTAPPGHAAELQSRIAFAWRAMDAFYEEDERILGHAADPYHRIDIRDTSRSLEVRLGDTVIARSEHPVVLFESGFAPRWYVRRADIDQAQLRPVDGQTFCPYKGLCDYYDIGEARRAAWSYRNAYQEVGRVSDLVSFEPDKVEVYLDGKHLHLEPGQNVVPHGVDRGLDVDEMFTLRRARSRTA</sequence>
<accession>A0A1D7Y319</accession>
<dbReference type="InterPro" id="IPR038694">
    <property type="entry name" value="DUF427_sf"/>
</dbReference>
<dbReference type="Gene3D" id="2.170.150.40">
    <property type="entry name" value="Domain of unknown function (DUF427)"/>
    <property type="match status" value="2"/>
</dbReference>
<dbReference type="PANTHER" id="PTHR34310:SF9">
    <property type="entry name" value="BLR5716 PROTEIN"/>
    <property type="match status" value="1"/>
</dbReference>
<dbReference type="EMBL" id="CP017248">
    <property type="protein sequence ID" value="AOR29997.1"/>
    <property type="molecule type" value="Genomic_DNA"/>
</dbReference>
<gene>
    <name evidence="2" type="ORF">BFF78_01880</name>
</gene>
<dbReference type="Pfam" id="PF04248">
    <property type="entry name" value="NTP_transf_9"/>
    <property type="match status" value="2"/>
</dbReference>
<dbReference type="Proteomes" id="UP000094960">
    <property type="component" value="Chromosome"/>
</dbReference>
<keyword evidence="3" id="KW-1185">Reference proteome</keyword>
<organism evidence="2 3">
    <name type="scientific">Streptomyces fodineus</name>
    <dbReference type="NCBI Taxonomy" id="1904616"/>
    <lineage>
        <taxon>Bacteria</taxon>
        <taxon>Bacillati</taxon>
        <taxon>Actinomycetota</taxon>
        <taxon>Actinomycetes</taxon>
        <taxon>Kitasatosporales</taxon>
        <taxon>Streptomycetaceae</taxon>
        <taxon>Streptomyces</taxon>
    </lineage>
</organism>
<evidence type="ECO:0000259" key="1">
    <source>
        <dbReference type="Pfam" id="PF04248"/>
    </source>
</evidence>
<protein>
    <recommendedName>
        <fullName evidence="1">DUF427 domain-containing protein</fullName>
    </recommendedName>
</protein>